<gene>
    <name evidence="1" type="ORF">BHC49_02585</name>
</gene>
<evidence type="ECO:0000313" key="2">
    <source>
        <dbReference type="Proteomes" id="UP000229434"/>
    </source>
</evidence>
<dbReference type="Pfam" id="PF11964">
    <property type="entry name" value="SpoIIAA-like"/>
    <property type="match status" value="1"/>
</dbReference>
<dbReference type="Proteomes" id="UP000229434">
    <property type="component" value="Unassembled WGS sequence"/>
</dbReference>
<dbReference type="InterPro" id="IPR021866">
    <property type="entry name" value="SpoIIAA-like"/>
</dbReference>
<evidence type="ECO:0000313" key="1">
    <source>
        <dbReference type="EMBL" id="PIT58153.1"/>
    </source>
</evidence>
<proteinExistence type="predicted"/>
<dbReference type="Gene3D" id="3.40.50.10600">
    <property type="entry name" value="SpoIIaa-like domains"/>
    <property type="match status" value="1"/>
</dbReference>
<protein>
    <recommendedName>
        <fullName evidence="3">STAS/SEC14 domain-containing protein</fullName>
    </recommendedName>
</protein>
<accession>A0A2N9Y076</accession>
<comment type="caution">
    <text evidence="1">The sequence shown here is derived from an EMBL/GenBank/DDBJ whole genome shotgun (WGS) entry which is preliminary data.</text>
</comment>
<organism evidence="1 2">
    <name type="scientific">Snodgrassella alvi</name>
    <dbReference type="NCBI Taxonomy" id="1196083"/>
    <lineage>
        <taxon>Bacteria</taxon>
        <taxon>Pseudomonadati</taxon>
        <taxon>Pseudomonadota</taxon>
        <taxon>Betaproteobacteria</taxon>
        <taxon>Neisseriales</taxon>
        <taxon>Neisseriaceae</taxon>
        <taxon>Snodgrassella</taxon>
    </lineage>
</organism>
<dbReference type="InterPro" id="IPR038396">
    <property type="entry name" value="SpoIIAA-like_sf"/>
</dbReference>
<sequence>MISIHEQSYGLSVVLHNEFTLGDFRQLQEALLKAIEQVQFPNLLLDMSQMKDFTVDMALEHLRFLRQHAHDFGRTAIIVDDIWIRLGAQFANLLTLQRPKYFNDKHTAQKWLEQNIQNSGVIGSNN</sequence>
<dbReference type="EMBL" id="MEIS01000060">
    <property type="protein sequence ID" value="PIT58153.1"/>
    <property type="molecule type" value="Genomic_DNA"/>
</dbReference>
<dbReference type="InterPro" id="IPR036513">
    <property type="entry name" value="STAS_dom_sf"/>
</dbReference>
<dbReference type="RefSeq" id="WP_100136871.1">
    <property type="nucleotide sequence ID" value="NZ_MEIS01000060.1"/>
</dbReference>
<evidence type="ECO:0008006" key="3">
    <source>
        <dbReference type="Google" id="ProtNLM"/>
    </source>
</evidence>
<dbReference type="OrthoDB" id="8562463at2"/>
<dbReference type="SUPFAM" id="SSF52091">
    <property type="entry name" value="SpoIIaa-like"/>
    <property type="match status" value="1"/>
</dbReference>
<name>A0A2N9Y076_9NEIS</name>
<dbReference type="AlphaFoldDB" id="A0A2N9Y076"/>
<reference evidence="1 2" key="1">
    <citation type="journal article" date="2017" name="MBio">
        <title>Type VI secretion-mediated competition in the bee gut microbiome.</title>
        <authorList>
            <person name="Steele M.I."/>
            <person name="Kwong W.K."/>
            <person name="Powell J.E."/>
            <person name="Whiteley M."/>
            <person name="Moran N.A."/>
        </authorList>
    </citation>
    <scope>NUCLEOTIDE SEQUENCE [LARGE SCALE GENOMIC DNA]</scope>
    <source>
        <strain evidence="1 2">Nev3CBA3</strain>
    </source>
</reference>